<evidence type="ECO:0000313" key="7">
    <source>
        <dbReference type="EMBL" id="SYV97647.1"/>
    </source>
</evidence>
<protein>
    <submittedName>
        <fullName evidence="7">Oligopeptide transporter permease</fullName>
    </submittedName>
</protein>
<dbReference type="InterPro" id="IPR035906">
    <property type="entry name" value="MetI-like_sf"/>
</dbReference>
<evidence type="ECO:0000256" key="3">
    <source>
        <dbReference type="ARBA" id="ARBA00022989"/>
    </source>
</evidence>
<name>A0A3B0PPB5_9BACT</name>
<evidence type="ECO:0000256" key="4">
    <source>
        <dbReference type="ARBA" id="ARBA00023136"/>
    </source>
</evidence>
<dbReference type="Pfam" id="PF00528">
    <property type="entry name" value="BPD_transp_1"/>
    <property type="match status" value="1"/>
</dbReference>
<accession>A0A3B0PPB5</accession>
<evidence type="ECO:0000256" key="5">
    <source>
        <dbReference type="SAM" id="Phobius"/>
    </source>
</evidence>
<dbReference type="SUPFAM" id="SSF161098">
    <property type="entry name" value="MetI-like"/>
    <property type="match status" value="1"/>
</dbReference>
<dbReference type="Proteomes" id="UP000257559">
    <property type="component" value="Chromosome"/>
</dbReference>
<evidence type="ECO:0000256" key="2">
    <source>
        <dbReference type="ARBA" id="ARBA00022692"/>
    </source>
</evidence>
<gene>
    <name evidence="7" type="ORF">NCTC10132_01013</name>
</gene>
<evidence type="ECO:0000313" key="8">
    <source>
        <dbReference type="Proteomes" id="UP000257559"/>
    </source>
</evidence>
<reference evidence="8" key="1">
    <citation type="submission" date="2018-06" db="EMBL/GenBank/DDBJ databases">
        <authorList>
            <consortium name="Pathogen Informatics"/>
        </authorList>
    </citation>
    <scope>NUCLEOTIDE SEQUENCE [LARGE SCALE GENOMIC DNA]</scope>
    <source>
        <strain evidence="8">NCTC10132</strain>
    </source>
</reference>
<dbReference type="GO" id="GO:0055085">
    <property type="term" value="P:transmembrane transport"/>
    <property type="evidence" value="ECO:0007669"/>
    <property type="project" value="InterPro"/>
</dbReference>
<keyword evidence="3 5" id="KW-1133">Transmembrane helix</keyword>
<evidence type="ECO:0000256" key="1">
    <source>
        <dbReference type="ARBA" id="ARBA00004141"/>
    </source>
</evidence>
<keyword evidence="4 5" id="KW-0472">Membrane</keyword>
<keyword evidence="2 5" id="KW-0812">Transmembrane</keyword>
<keyword evidence="8" id="KW-1185">Reference proteome</keyword>
<comment type="subcellular location">
    <subcellularLocation>
        <location evidence="1">Membrane</location>
        <topology evidence="1">Multi-pass membrane protein</topology>
    </subcellularLocation>
</comment>
<feature type="domain" description="ABC transmembrane type-1" evidence="6">
    <location>
        <begin position="11"/>
        <end position="61"/>
    </location>
</feature>
<evidence type="ECO:0000259" key="6">
    <source>
        <dbReference type="Pfam" id="PF00528"/>
    </source>
</evidence>
<feature type="transmembrane region" description="Helical" evidence="5">
    <location>
        <begin position="29"/>
        <end position="54"/>
    </location>
</feature>
<proteinExistence type="predicted"/>
<dbReference type="EMBL" id="LS991951">
    <property type="protein sequence ID" value="SYV97647.1"/>
    <property type="molecule type" value="Genomic_DNA"/>
</dbReference>
<organism evidence="7 8">
    <name type="scientific">Mycoplasmopsis edwardii</name>
    <dbReference type="NCBI Taxonomy" id="53558"/>
    <lineage>
        <taxon>Bacteria</taxon>
        <taxon>Bacillati</taxon>
        <taxon>Mycoplasmatota</taxon>
        <taxon>Mycoplasmoidales</taxon>
        <taxon>Metamycoplasmataceae</taxon>
        <taxon>Mycoplasmopsis</taxon>
    </lineage>
</organism>
<feature type="non-terminal residue" evidence="7">
    <location>
        <position position="83"/>
    </location>
</feature>
<sequence>MPAFFISAALGITLGIIAGYKRGTLFDAGINMFSLIFIALPSFIIAPILISILLKLNVIPSFINPFSSQSSQVYSTGQIVLSW</sequence>
<dbReference type="GO" id="GO:0016020">
    <property type="term" value="C:membrane"/>
    <property type="evidence" value="ECO:0007669"/>
    <property type="project" value="UniProtKB-SubCell"/>
</dbReference>
<dbReference type="InterPro" id="IPR000515">
    <property type="entry name" value="MetI-like"/>
</dbReference>
<dbReference type="AlphaFoldDB" id="A0A3B0PPB5"/>
<dbReference type="KEGG" id="medw:NCTC10132_01013"/>